<evidence type="ECO:0000313" key="2">
    <source>
        <dbReference type="Proteomes" id="UP000515703"/>
    </source>
</evidence>
<dbReference type="RefSeq" id="WP_185257614.1">
    <property type="nucleotide sequence ID" value="NZ_AP023368.1"/>
</dbReference>
<sequence>MNKQDYISLLDCMYPNFFERENIRNLPDQWICDEMILHLDKFEPKKYDRKLDDSISFGYYNGDLDELKEAVGKVV</sequence>
<proteinExistence type="predicted"/>
<dbReference type="AlphaFoldDB" id="A0A7I8DJK0"/>
<organism evidence="1 2">
    <name type="scientific">Anaerocolumna chitinilytica</name>
    <dbReference type="NCBI Taxonomy" id="1727145"/>
    <lineage>
        <taxon>Bacteria</taxon>
        <taxon>Bacillati</taxon>
        <taxon>Bacillota</taxon>
        <taxon>Clostridia</taxon>
        <taxon>Lachnospirales</taxon>
        <taxon>Lachnospiraceae</taxon>
        <taxon>Anaerocolumna</taxon>
    </lineage>
</organism>
<reference evidence="1 2" key="1">
    <citation type="submission" date="2020-08" db="EMBL/GenBank/DDBJ databases">
        <title>Draft genome sequencing of an Anaerocolumna strain isolated from anoxic soil subjected to BSD treatment.</title>
        <authorList>
            <person name="Uek A."/>
            <person name="Tonouchi A."/>
        </authorList>
    </citation>
    <scope>NUCLEOTIDE SEQUENCE [LARGE SCALE GENOMIC DNA]</scope>
    <source>
        <strain evidence="1 2">CTTW</strain>
    </source>
</reference>
<reference evidence="1 2" key="2">
    <citation type="submission" date="2020-08" db="EMBL/GenBank/DDBJ databases">
        <authorList>
            <person name="Ueki A."/>
            <person name="Tonouchi A."/>
        </authorList>
    </citation>
    <scope>NUCLEOTIDE SEQUENCE [LARGE SCALE GENOMIC DNA]</scope>
    <source>
        <strain evidence="1 2">CTTW</strain>
    </source>
</reference>
<dbReference type="Proteomes" id="UP000515703">
    <property type="component" value="Chromosome"/>
</dbReference>
<dbReference type="EMBL" id="AP023368">
    <property type="protein sequence ID" value="BCJ97155.1"/>
    <property type="molecule type" value="Genomic_DNA"/>
</dbReference>
<evidence type="ECO:0000313" key="1">
    <source>
        <dbReference type="EMBL" id="BCJ97155.1"/>
    </source>
</evidence>
<accession>A0A7I8DJK0</accession>
<dbReference type="KEGG" id="acht:bsdcttw_01960"/>
<protein>
    <submittedName>
        <fullName evidence="1">Uncharacterized protein</fullName>
    </submittedName>
</protein>
<gene>
    <name evidence="1" type="ORF">bsdcttw_01960</name>
</gene>
<keyword evidence="2" id="KW-1185">Reference proteome</keyword>
<name>A0A7I8DJK0_9FIRM</name>